<dbReference type="PROSITE" id="PS51094">
    <property type="entry name" value="PTS_EIIA_TYPE_2"/>
    <property type="match status" value="1"/>
</dbReference>
<name>A0ABT3PL38_9BACT</name>
<evidence type="ECO:0000259" key="6">
    <source>
        <dbReference type="PROSITE" id="PS51094"/>
    </source>
</evidence>
<keyword evidence="4" id="KW-0808">Transferase</keyword>
<gene>
    <name evidence="7" type="ORF">J6I44_07345</name>
</gene>
<evidence type="ECO:0000313" key="8">
    <source>
        <dbReference type="Proteomes" id="UP001207918"/>
    </source>
</evidence>
<dbReference type="Gene3D" id="3.40.930.10">
    <property type="entry name" value="Mannitol-specific EII, Chain A"/>
    <property type="match status" value="1"/>
</dbReference>
<dbReference type="EMBL" id="JAGGJA010000004">
    <property type="protein sequence ID" value="MCW9706665.1"/>
    <property type="molecule type" value="Genomic_DNA"/>
</dbReference>
<evidence type="ECO:0000313" key="7">
    <source>
        <dbReference type="EMBL" id="MCW9706665.1"/>
    </source>
</evidence>
<dbReference type="CDD" id="cd00211">
    <property type="entry name" value="PTS_IIA_fru"/>
    <property type="match status" value="1"/>
</dbReference>
<keyword evidence="8" id="KW-1185">Reference proteome</keyword>
<dbReference type="Proteomes" id="UP001207918">
    <property type="component" value="Unassembled WGS sequence"/>
</dbReference>
<dbReference type="InterPro" id="IPR051541">
    <property type="entry name" value="PTS_SugarTrans_NitroReg"/>
</dbReference>
<proteinExistence type="predicted"/>
<comment type="caution">
    <text evidence="7">The sequence shown here is derived from an EMBL/GenBank/DDBJ whole genome shotgun (WGS) entry which is preliminary data.</text>
</comment>
<evidence type="ECO:0000256" key="1">
    <source>
        <dbReference type="ARBA" id="ARBA00022448"/>
    </source>
</evidence>
<accession>A0ABT3PL38</accession>
<evidence type="ECO:0000256" key="3">
    <source>
        <dbReference type="ARBA" id="ARBA00022597"/>
    </source>
</evidence>
<dbReference type="InterPro" id="IPR002178">
    <property type="entry name" value="PTS_EIIA_type-2_dom"/>
</dbReference>
<dbReference type="InterPro" id="IPR004715">
    <property type="entry name" value="PTS_IIA_fruc"/>
</dbReference>
<keyword evidence="5" id="KW-0598">Phosphotransferase system</keyword>
<reference evidence="7 8" key="1">
    <citation type="submission" date="2021-03" db="EMBL/GenBank/DDBJ databases">
        <title>Aliifodinibius sp. nov., a new bacterium isolated from saline soil.</title>
        <authorList>
            <person name="Galisteo C."/>
            <person name="De La Haba R."/>
            <person name="Sanchez-Porro C."/>
            <person name="Ventosa A."/>
        </authorList>
    </citation>
    <scope>NUCLEOTIDE SEQUENCE [LARGE SCALE GENOMIC DNA]</scope>
    <source>
        <strain evidence="7 8">1BSP15-2V2</strain>
    </source>
</reference>
<protein>
    <submittedName>
        <fullName evidence="7">PTS sugar transporter subunit IIA</fullName>
    </submittedName>
</protein>
<feature type="domain" description="PTS EIIA type-2" evidence="6">
    <location>
        <begin position="5"/>
        <end position="149"/>
    </location>
</feature>
<keyword evidence="2" id="KW-0597">Phosphoprotein</keyword>
<keyword evidence="3 7" id="KW-0762">Sugar transport</keyword>
<dbReference type="Pfam" id="PF00359">
    <property type="entry name" value="PTS_EIIA_2"/>
    <property type="match status" value="1"/>
</dbReference>
<dbReference type="SUPFAM" id="SSF55804">
    <property type="entry name" value="Phoshotransferase/anion transport protein"/>
    <property type="match status" value="1"/>
</dbReference>
<keyword evidence="1" id="KW-0813">Transport</keyword>
<organism evidence="7 8">
    <name type="scientific">Fodinibius salsisoli</name>
    <dbReference type="NCBI Taxonomy" id="2820877"/>
    <lineage>
        <taxon>Bacteria</taxon>
        <taxon>Pseudomonadati</taxon>
        <taxon>Balneolota</taxon>
        <taxon>Balneolia</taxon>
        <taxon>Balneolales</taxon>
        <taxon>Balneolaceae</taxon>
        <taxon>Fodinibius</taxon>
    </lineage>
</organism>
<dbReference type="PANTHER" id="PTHR47738:SF1">
    <property type="entry name" value="NITROGEN REGULATORY PROTEIN"/>
    <property type="match status" value="1"/>
</dbReference>
<sequence length="156" mass="17508">MNIFSLLESQTVLPNLDVKDKTEILHRLVAALEGKVSEEASEKILKAVIEREEIMSTGVGKGLAIPHGKTAAVEQTYAAFAVLKEPVDYEAIDHKPVNMVFLLVGPQSSNSLHIKMLSRISRLMNNSDFRKRLRECTTSEEIIEQFKNEEQVSLSR</sequence>
<evidence type="ECO:0000256" key="2">
    <source>
        <dbReference type="ARBA" id="ARBA00022553"/>
    </source>
</evidence>
<dbReference type="PROSITE" id="PS00372">
    <property type="entry name" value="PTS_EIIA_TYPE_2_HIS"/>
    <property type="match status" value="1"/>
</dbReference>
<dbReference type="NCBIfam" id="TIGR00848">
    <property type="entry name" value="fruA"/>
    <property type="match status" value="1"/>
</dbReference>
<dbReference type="RefSeq" id="WP_265765394.1">
    <property type="nucleotide sequence ID" value="NZ_JAGGJA010000004.1"/>
</dbReference>
<dbReference type="InterPro" id="IPR016152">
    <property type="entry name" value="PTrfase/Anion_transptr"/>
</dbReference>
<dbReference type="PANTHER" id="PTHR47738">
    <property type="entry name" value="PTS SYSTEM FRUCTOSE-LIKE EIIA COMPONENT-RELATED"/>
    <property type="match status" value="1"/>
</dbReference>
<evidence type="ECO:0000256" key="4">
    <source>
        <dbReference type="ARBA" id="ARBA00022679"/>
    </source>
</evidence>
<evidence type="ECO:0000256" key="5">
    <source>
        <dbReference type="ARBA" id="ARBA00022683"/>
    </source>
</evidence>